<sequence>MKGFDKHLNSAWWALKIGLGVGPIITGIDKYFDKLADWGMYLSPLATKVVPVGATTFMHVVGIVEIVAGIVVLSRWTKIGGFIVMLWLLGIAANLLTTGMFTDLAMRDVEIAIGAFALSQLSAVRDRQVVAALDSNIAAA</sequence>
<dbReference type="AlphaFoldDB" id="A0A916RK74"/>
<evidence type="ECO:0000313" key="3">
    <source>
        <dbReference type="Proteomes" id="UP000648801"/>
    </source>
</evidence>
<keyword evidence="3" id="KW-1185">Reference proteome</keyword>
<gene>
    <name evidence="2" type="ORF">GCM10011507_07950</name>
</gene>
<accession>A0A916RK74</accession>
<organism evidence="2 3">
    <name type="scientific">Edaphobacter acidisoli</name>
    <dbReference type="NCBI Taxonomy" id="2040573"/>
    <lineage>
        <taxon>Bacteria</taxon>
        <taxon>Pseudomonadati</taxon>
        <taxon>Acidobacteriota</taxon>
        <taxon>Terriglobia</taxon>
        <taxon>Terriglobales</taxon>
        <taxon>Acidobacteriaceae</taxon>
        <taxon>Edaphobacter</taxon>
    </lineage>
</organism>
<keyword evidence="1" id="KW-0812">Transmembrane</keyword>
<evidence type="ECO:0000256" key="1">
    <source>
        <dbReference type="SAM" id="Phobius"/>
    </source>
</evidence>
<dbReference type="EMBL" id="BMJB01000001">
    <property type="protein sequence ID" value="GGA58989.1"/>
    <property type="molecule type" value="Genomic_DNA"/>
</dbReference>
<reference evidence="2" key="2">
    <citation type="submission" date="2020-09" db="EMBL/GenBank/DDBJ databases">
        <authorList>
            <person name="Sun Q."/>
            <person name="Zhou Y."/>
        </authorList>
    </citation>
    <scope>NUCLEOTIDE SEQUENCE</scope>
    <source>
        <strain evidence="2">CGMCC 1.15447</strain>
    </source>
</reference>
<protein>
    <recommendedName>
        <fullName evidence="4">DoxX family membrane protein</fullName>
    </recommendedName>
</protein>
<feature type="transmembrane region" description="Helical" evidence="1">
    <location>
        <begin position="12"/>
        <end position="28"/>
    </location>
</feature>
<name>A0A916RK74_9BACT</name>
<dbReference type="Proteomes" id="UP000648801">
    <property type="component" value="Unassembled WGS sequence"/>
</dbReference>
<keyword evidence="1" id="KW-0472">Membrane</keyword>
<evidence type="ECO:0000313" key="2">
    <source>
        <dbReference type="EMBL" id="GGA58989.1"/>
    </source>
</evidence>
<reference evidence="2" key="1">
    <citation type="journal article" date="2014" name="Int. J. Syst. Evol. Microbiol.">
        <title>Complete genome sequence of Corynebacterium casei LMG S-19264T (=DSM 44701T), isolated from a smear-ripened cheese.</title>
        <authorList>
            <consortium name="US DOE Joint Genome Institute (JGI-PGF)"/>
            <person name="Walter F."/>
            <person name="Albersmeier A."/>
            <person name="Kalinowski J."/>
            <person name="Ruckert C."/>
        </authorList>
    </citation>
    <scope>NUCLEOTIDE SEQUENCE</scope>
    <source>
        <strain evidence="2">CGMCC 1.15447</strain>
    </source>
</reference>
<dbReference type="RefSeq" id="WP_188757999.1">
    <property type="nucleotide sequence ID" value="NZ_BMJB01000001.1"/>
</dbReference>
<comment type="caution">
    <text evidence="2">The sequence shown here is derived from an EMBL/GenBank/DDBJ whole genome shotgun (WGS) entry which is preliminary data.</text>
</comment>
<feature type="transmembrane region" description="Helical" evidence="1">
    <location>
        <begin position="79"/>
        <end position="97"/>
    </location>
</feature>
<evidence type="ECO:0008006" key="4">
    <source>
        <dbReference type="Google" id="ProtNLM"/>
    </source>
</evidence>
<keyword evidence="1" id="KW-1133">Transmembrane helix</keyword>
<feature type="transmembrane region" description="Helical" evidence="1">
    <location>
        <begin position="49"/>
        <end position="73"/>
    </location>
</feature>
<proteinExistence type="predicted"/>